<dbReference type="InterPro" id="IPR029058">
    <property type="entry name" value="AB_hydrolase_fold"/>
</dbReference>
<sequence>MAFFPVRRHWLALLGTTVVLTGCAHFSDSDAPPASMEIARGPAGLDFYTPPSPLPEGHHGDLIRARALDNNAALPSAAQNWLTLYRSTDLDGNAIAVSGTVAIPKGTPPEGGWPVISWTHGTTGIADRCAPSRNDDDYPARGYVDLMNETLDQWVRRGYAVVKTDYQGLGTPGVHPYLVGEAEARSAIDMVRAARQLTPDLSRDWLVMGHSQGGQAALYTAYLGPIYAPELNLTGAIAISPASHLSAQIQYALTHPEIRSNPYGALMLVGITAATPKVDLSTLLTEEGRKRIKQVDERCVGEMRGEDGWTLTVGELSDLEADWQPLIQAVASLEDTENLRPSVPLLILQSDDDKAVLKPLTDKMVARYQSLGLDVEYRTYHIENQDPAYTSHQITVPVSRPAAMVWAQRHLPAGR</sequence>
<dbReference type="Proteomes" id="UP001107961">
    <property type="component" value="Unassembled WGS sequence"/>
</dbReference>
<dbReference type="GO" id="GO:0004806">
    <property type="term" value="F:triacylglycerol lipase activity"/>
    <property type="evidence" value="ECO:0007669"/>
    <property type="project" value="InterPro"/>
</dbReference>
<keyword evidence="2" id="KW-1185">Reference proteome</keyword>
<proteinExistence type="predicted"/>
<accession>A0A9Q3W3F6</accession>
<gene>
    <name evidence="1" type="ORF">LZG35_00605</name>
</gene>
<dbReference type="AlphaFoldDB" id="A0A9Q3W3F6"/>
<dbReference type="PANTHER" id="PTHR34853:SF1">
    <property type="entry name" value="LIPASE 5"/>
    <property type="match status" value="1"/>
</dbReference>
<dbReference type="SUPFAM" id="SSF53474">
    <property type="entry name" value="alpha/beta-Hydrolases"/>
    <property type="match status" value="1"/>
</dbReference>
<protein>
    <submittedName>
        <fullName evidence="1">Lipase family protein</fullName>
    </submittedName>
</protein>
<evidence type="ECO:0000313" key="2">
    <source>
        <dbReference type="Proteomes" id="UP001107961"/>
    </source>
</evidence>
<name>A0A9Q3W3F6_9GAMM</name>
<dbReference type="GO" id="GO:0016042">
    <property type="term" value="P:lipid catabolic process"/>
    <property type="evidence" value="ECO:0007669"/>
    <property type="project" value="InterPro"/>
</dbReference>
<dbReference type="EMBL" id="JAJVKT010000001">
    <property type="protein sequence ID" value="MCE7507117.1"/>
    <property type="molecule type" value="Genomic_DNA"/>
</dbReference>
<dbReference type="InterPro" id="IPR005152">
    <property type="entry name" value="Lipase_secreted"/>
</dbReference>
<dbReference type="Pfam" id="PF03583">
    <property type="entry name" value="LIP"/>
    <property type="match status" value="1"/>
</dbReference>
<comment type="caution">
    <text evidence="1">The sequence shown here is derived from an EMBL/GenBank/DDBJ whole genome shotgun (WGS) entry which is preliminary data.</text>
</comment>
<dbReference type="RefSeq" id="WP_051414498.1">
    <property type="nucleotide sequence ID" value="NZ_CP169221.1"/>
</dbReference>
<dbReference type="Gene3D" id="3.40.50.1820">
    <property type="entry name" value="alpha/beta hydrolase"/>
    <property type="match status" value="2"/>
</dbReference>
<dbReference type="PROSITE" id="PS51257">
    <property type="entry name" value="PROKAR_LIPOPROTEIN"/>
    <property type="match status" value="1"/>
</dbReference>
<evidence type="ECO:0000313" key="1">
    <source>
        <dbReference type="EMBL" id="MCE7507117.1"/>
    </source>
</evidence>
<dbReference type="PIRSF" id="PIRSF029171">
    <property type="entry name" value="Esterase_LipA"/>
    <property type="match status" value="1"/>
</dbReference>
<reference evidence="1" key="1">
    <citation type="submission" date="2022-01" db="EMBL/GenBank/DDBJ databases">
        <authorList>
            <person name="Karlyshev A.V."/>
            <person name="Jaspars M."/>
        </authorList>
    </citation>
    <scope>NUCLEOTIDE SEQUENCE</scope>
    <source>
        <strain evidence="1">AGSA3-2</strain>
    </source>
</reference>
<organism evidence="1 2">
    <name type="scientific">Alloalcanivorax xenomutans</name>
    <dbReference type="NCBI Taxonomy" id="1094342"/>
    <lineage>
        <taxon>Bacteria</taxon>
        <taxon>Pseudomonadati</taxon>
        <taxon>Pseudomonadota</taxon>
        <taxon>Gammaproteobacteria</taxon>
        <taxon>Oceanospirillales</taxon>
        <taxon>Alcanivoracaceae</taxon>
        <taxon>Alloalcanivorax</taxon>
    </lineage>
</organism>
<dbReference type="PANTHER" id="PTHR34853">
    <property type="match status" value="1"/>
</dbReference>